<dbReference type="Proteomes" id="UP000035642">
    <property type="component" value="Unassembled WGS sequence"/>
</dbReference>
<dbReference type="AlphaFoldDB" id="A0A0K0CT93"/>
<name>A0A0K0CT93_ANGCA</name>
<organism evidence="1 2">
    <name type="scientific">Angiostrongylus cantonensis</name>
    <name type="common">Rat lungworm</name>
    <dbReference type="NCBI Taxonomy" id="6313"/>
    <lineage>
        <taxon>Eukaryota</taxon>
        <taxon>Metazoa</taxon>
        <taxon>Ecdysozoa</taxon>
        <taxon>Nematoda</taxon>
        <taxon>Chromadorea</taxon>
        <taxon>Rhabditida</taxon>
        <taxon>Rhabditina</taxon>
        <taxon>Rhabditomorpha</taxon>
        <taxon>Strongyloidea</taxon>
        <taxon>Metastrongylidae</taxon>
        <taxon>Angiostrongylus</taxon>
    </lineage>
</organism>
<sequence>MSSALDSCSRSQLLQFMVAKCIKNEAHGFDQLLNDAPCIRLH</sequence>
<accession>A0A0K0CT93</accession>
<reference evidence="2" key="2">
    <citation type="submission" date="2017-02" db="UniProtKB">
        <authorList>
            <consortium name="WormBaseParasite"/>
        </authorList>
    </citation>
    <scope>IDENTIFICATION</scope>
</reference>
<reference evidence="1" key="1">
    <citation type="submission" date="2012-09" db="EMBL/GenBank/DDBJ databases">
        <authorList>
            <person name="Martin A.A."/>
        </authorList>
    </citation>
    <scope>NUCLEOTIDE SEQUENCE</scope>
</reference>
<keyword evidence="1" id="KW-1185">Reference proteome</keyword>
<protein>
    <submittedName>
        <fullName evidence="2">Uncharacterized protein</fullName>
    </submittedName>
</protein>
<evidence type="ECO:0000313" key="1">
    <source>
        <dbReference type="Proteomes" id="UP000035642"/>
    </source>
</evidence>
<evidence type="ECO:0000313" key="2">
    <source>
        <dbReference type="WBParaSite" id="ACAC_0000026901-mRNA-1"/>
    </source>
</evidence>
<proteinExistence type="predicted"/>
<dbReference type="WBParaSite" id="ACAC_0000026901-mRNA-1">
    <property type="protein sequence ID" value="ACAC_0000026901-mRNA-1"/>
    <property type="gene ID" value="ACAC_0000026901"/>
</dbReference>